<evidence type="ECO:0000313" key="18">
    <source>
        <dbReference type="Proteomes" id="UP000460718"/>
    </source>
</evidence>
<dbReference type="EMBL" id="QXFZ01000788">
    <property type="protein sequence ID" value="KAE9104770.1"/>
    <property type="molecule type" value="Genomic_DNA"/>
</dbReference>
<dbReference type="EMBL" id="QXGC01000701">
    <property type="protein sequence ID" value="KAE9224074.1"/>
    <property type="molecule type" value="Genomic_DNA"/>
</dbReference>
<dbReference type="Proteomes" id="UP000460718">
    <property type="component" value="Unassembled WGS sequence"/>
</dbReference>
<evidence type="ECO:0000313" key="3">
    <source>
        <dbReference type="EMBL" id="KAE9004391.1"/>
    </source>
</evidence>
<evidence type="ECO:0000256" key="1">
    <source>
        <dbReference type="SAM" id="MobiDB-lite"/>
    </source>
</evidence>
<comment type="caution">
    <text evidence="6">The sequence shown here is derived from an EMBL/GenBank/DDBJ whole genome shotgun (WGS) entry which is preliminary data.</text>
</comment>
<dbReference type="Proteomes" id="UP000476176">
    <property type="component" value="Unassembled WGS sequence"/>
</dbReference>
<gene>
    <name evidence="10" type="ORF">PF001_g13003</name>
    <name evidence="9" type="ORF">PF002_g14669</name>
    <name evidence="8" type="ORF">PF004_g12326</name>
    <name evidence="7" type="ORF">PF005_g13610</name>
    <name evidence="6" type="ORF">PF006_g12677</name>
    <name evidence="5" type="ORF">PF007_g13936</name>
    <name evidence="11" type="ORF">PF008_g12910</name>
    <name evidence="2" type="ORF">PF009_g14900</name>
    <name evidence="4" type="ORF">PF010_g13262</name>
    <name evidence="3" type="ORF">PF011_g12470</name>
</gene>
<evidence type="ECO:0000313" key="7">
    <source>
        <dbReference type="EMBL" id="KAE9204927.1"/>
    </source>
</evidence>
<evidence type="ECO:0000313" key="15">
    <source>
        <dbReference type="Proteomes" id="UP000440367"/>
    </source>
</evidence>
<name>A0A6A3TY10_9STRA</name>
<dbReference type="EMBL" id="QXFX01000772">
    <property type="protein sequence ID" value="KAE9104752.1"/>
    <property type="molecule type" value="Genomic_DNA"/>
</dbReference>
<evidence type="ECO:0000313" key="8">
    <source>
        <dbReference type="EMBL" id="KAE9224074.1"/>
    </source>
</evidence>
<keyword evidence="13" id="KW-1185">Reference proteome</keyword>
<evidence type="ECO:0000313" key="2">
    <source>
        <dbReference type="EMBL" id="KAE8935145.1"/>
    </source>
</evidence>
<dbReference type="Proteomes" id="UP000486351">
    <property type="component" value="Unassembled WGS sequence"/>
</dbReference>
<sequence length="239" mass="27435">MGNPGWDEDGGPSSMEVLLDWLRAGDNAQRWMDSAGKIDGSRLELTHEIHDFMRKYGINYRTPSSIRIRVLTLEHQLHHAETWMRSRGLRRHDASEKTEQTVLQMCPYYAEIKSLLRTKKPSSETPRAHQESYYQEEVASTEEEPDVDESGGSSRKRGSIGECPDVSKRMRIEPQLQHVQAEGTSAVVLLEAEPDERREFFELELQVKRDHAICVRAKSRNELLELGVPLDDVDRLLPL</sequence>
<dbReference type="EMBL" id="QXGD01000790">
    <property type="protein sequence ID" value="KAE9224537.1"/>
    <property type="molecule type" value="Genomic_DNA"/>
</dbReference>
<dbReference type="AlphaFoldDB" id="A0A6A3TY10"/>
<protein>
    <submittedName>
        <fullName evidence="6">Uncharacterized protein</fullName>
    </submittedName>
</protein>
<dbReference type="EMBL" id="QXGB01000763">
    <property type="protein sequence ID" value="KAE9204927.1"/>
    <property type="molecule type" value="Genomic_DNA"/>
</dbReference>
<dbReference type="EMBL" id="QXGE01000746">
    <property type="protein sequence ID" value="KAE9304561.1"/>
    <property type="molecule type" value="Genomic_DNA"/>
</dbReference>
<evidence type="ECO:0000313" key="21">
    <source>
        <dbReference type="Proteomes" id="UP000488956"/>
    </source>
</evidence>
<dbReference type="EMBL" id="QXGA01000724">
    <property type="protein sequence ID" value="KAE9142188.1"/>
    <property type="molecule type" value="Genomic_DNA"/>
</dbReference>
<evidence type="ECO:0000313" key="14">
    <source>
        <dbReference type="Proteomes" id="UP000437068"/>
    </source>
</evidence>
<feature type="compositionally biased region" description="Acidic residues" evidence="1">
    <location>
        <begin position="139"/>
        <end position="149"/>
    </location>
</feature>
<evidence type="ECO:0000313" key="19">
    <source>
        <dbReference type="Proteomes" id="UP000476176"/>
    </source>
</evidence>
<dbReference type="EMBL" id="QXFY01000742">
    <property type="protein sequence ID" value="KAE9336663.1"/>
    <property type="molecule type" value="Genomic_DNA"/>
</dbReference>
<evidence type="ECO:0000313" key="11">
    <source>
        <dbReference type="EMBL" id="KAE9336663.1"/>
    </source>
</evidence>
<dbReference type="PANTHER" id="PTHR33324:SF2">
    <property type="entry name" value="MYB_SANT-LIKE DNA-BINDING DOMAIN-CONTAINING PROTEIN"/>
    <property type="match status" value="1"/>
</dbReference>
<evidence type="ECO:0000313" key="10">
    <source>
        <dbReference type="EMBL" id="KAE9304561.1"/>
    </source>
</evidence>
<dbReference type="Proteomes" id="UP000488956">
    <property type="component" value="Unassembled WGS sequence"/>
</dbReference>
<evidence type="ECO:0000313" key="5">
    <source>
        <dbReference type="EMBL" id="KAE9104770.1"/>
    </source>
</evidence>
<dbReference type="Proteomes" id="UP000441208">
    <property type="component" value="Unassembled WGS sequence"/>
</dbReference>
<organism evidence="6 16">
    <name type="scientific">Phytophthora fragariae</name>
    <dbReference type="NCBI Taxonomy" id="53985"/>
    <lineage>
        <taxon>Eukaryota</taxon>
        <taxon>Sar</taxon>
        <taxon>Stramenopiles</taxon>
        <taxon>Oomycota</taxon>
        <taxon>Peronosporomycetes</taxon>
        <taxon>Peronosporales</taxon>
        <taxon>Peronosporaceae</taxon>
        <taxon>Phytophthora</taxon>
    </lineage>
</organism>
<evidence type="ECO:0000313" key="4">
    <source>
        <dbReference type="EMBL" id="KAE9104752.1"/>
    </source>
</evidence>
<evidence type="ECO:0000313" key="9">
    <source>
        <dbReference type="EMBL" id="KAE9224537.1"/>
    </source>
</evidence>
<evidence type="ECO:0000313" key="20">
    <source>
        <dbReference type="Proteomes" id="UP000486351"/>
    </source>
</evidence>
<evidence type="ECO:0000313" key="12">
    <source>
        <dbReference type="Proteomes" id="UP000429523"/>
    </source>
</evidence>
<proteinExistence type="predicted"/>
<evidence type="ECO:0000313" key="16">
    <source>
        <dbReference type="Proteomes" id="UP000440732"/>
    </source>
</evidence>
<dbReference type="Proteomes" id="UP000433483">
    <property type="component" value="Unassembled WGS sequence"/>
</dbReference>
<evidence type="ECO:0000313" key="6">
    <source>
        <dbReference type="EMBL" id="KAE9142188.1"/>
    </source>
</evidence>
<accession>A0A6A3TY10</accession>
<dbReference type="Proteomes" id="UP000437068">
    <property type="component" value="Unassembled WGS sequence"/>
</dbReference>
<evidence type="ECO:0000313" key="17">
    <source>
        <dbReference type="Proteomes" id="UP000441208"/>
    </source>
</evidence>
<dbReference type="EMBL" id="QXFW01000727">
    <property type="protein sequence ID" value="KAE9004391.1"/>
    <property type="molecule type" value="Genomic_DNA"/>
</dbReference>
<dbReference type="Proteomes" id="UP000440732">
    <property type="component" value="Unassembled WGS sequence"/>
</dbReference>
<dbReference type="Proteomes" id="UP000429523">
    <property type="component" value="Unassembled WGS sequence"/>
</dbReference>
<reference evidence="12 13" key="1">
    <citation type="submission" date="2018-08" db="EMBL/GenBank/DDBJ databases">
        <title>Genomic investigation of the strawberry pathogen Phytophthora fragariae indicates pathogenicity is determined by transcriptional variation in three key races.</title>
        <authorList>
            <person name="Adams T.M."/>
            <person name="Armitage A.D."/>
            <person name="Sobczyk M.K."/>
            <person name="Bates H.J."/>
            <person name="Dunwell J.M."/>
            <person name="Nellist C.F."/>
            <person name="Harrison R.J."/>
        </authorList>
    </citation>
    <scope>NUCLEOTIDE SEQUENCE [LARGE SCALE GENOMIC DNA]</scope>
    <source>
        <strain evidence="10 14">A4</strain>
        <strain evidence="9 15">BC-1</strain>
        <strain evidence="8 19">BC-23</strain>
        <strain evidence="7 13">NOV-27</strain>
        <strain evidence="6 16">NOV-5</strain>
        <strain evidence="5 17">NOV-71</strain>
        <strain evidence="11 20">NOV-77</strain>
        <strain evidence="2 12">NOV-9</strain>
        <strain evidence="4 21">ONT-3</strain>
        <strain evidence="3 18">SCRP245</strain>
    </source>
</reference>
<evidence type="ECO:0000313" key="13">
    <source>
        <dbReference type="Proteomes" id="UP000433483"/>
    </source>
</evidence>
<dbReference type="Proteomes" id="UP000440367">
    <property type="component" value="Unassembled WGS sequence"/>
</dbReference>
<dbReference type="PANTHER" id="PTHR33324">
    <property type="entry name" value="EXPRESSED PROTEIN"/>
    <property type="match status" value="1"/>
</dbReference>
<dbReference type="EMBL" id="QXGF01000833">
    <property type="protein sequence ID" value="KAE8935145.1"/>
    <property type="molecule type" value="Genomic_DNA"/>
</dbReference>
<dbReference type="OrthoDB" id="111386at2759"/>
<feature type="region of interest" description="Disordered" evidence="1">
    <location>
        <begin position="119"/>
        <end position="167"/>
    </location>
</feature>